<proteinExistence type="predicted"/>
<gene>
    <name evidence="2" type="ORF">ASJ80_06800</name>
</gene>
<dbReference type="RefSeq" id="WP_069582820.1">
    <property type="nucleotide sequence ID" value="NZ_LMVM01000023.1"/>
</dbReference>
<keyword evidence="1" id="KW-0472">Membrane</keyword>
<dbReference type="AlphaFoldDB" id="A0A2A2H562"/>
<accession>A0A2A2H562</accession>
<protein>
    <submittedName>
        <fullName evidence="2">Uncharacterized protein</fullName>
    </submittedName>
</protein>
<dbReference type="Proteomes" id="UP000217784">
    <property type="component" value="Unassembled WGS sequence"/>
</dbReference>
<reference evidence="2 3" key="1">
    <citation type="journal article" date="2017" name="BMC Genomics">
        <title>Genomic analysis of methanogenic archaea reveals a shift towards energy conservation.</title>
        <authorList>
            <person name="Gilmore S.P."/>
            <person name="Henske J.K."/>
            <person name="Sexton J.A."/>
            <person name="Solomon K.V."/>
            <person name="Seppala S."/>
            <person name="Yoo J.I."/>
            <person name="Huyett L.M."/>
            <person name="Pressman A."/>
            <person name="Cogan J.Z."/>
            <person name="Kivenson V."/>
            <person name="Peng X."/>
            <person name="Tan Y."/>
            <person name="Valentine D.L."/>
            <person name="O'Malley M.A."/>
        </authorList>
    </citation>
    <scope>NUCLEOTIDE SEQUENCE [LARGE SCALE GENOMIC DNA]</scope>
    <source>
        <strain evidence="2 3">M.o.H.</strain>
    </source>
</reference>
<dbReference type="OrthoDB" id="117061at2157"/>
<name>A0A2A2H562_METBR</name>
<organism evidence="2 3">
    <name type="scientific">Methanobacterium bryantii</name>
    <dbReference type="NCBI Taxonomy" id="2161"/>
    <lineage>
        <taxon>Archaea</taxon>
        <taxon>Methanobacteriati</taxon>
        <taxon>Methanobacteriota</taxon>
        <taxon>Methanomada group</taxon>
        <taxon>Methanobacteria</taxon>
        <taxon>Methanobacteriales</taxon>
        <taxon>Methanobacteriaceae</taxon>
        <taxon>Methanobacterium</taxon>
    </lineage>
</organism>
<keyword evidence="3" id="KW-1185">Reference proteome</keyword>
<dbReference type="InterPro" id="IPR043713">
    <property type="entry name" value="DUF5654"/>
</dbReference>
<keyword evidence="1" id="KW-1133">Transmembrane helix</keyword>
<dbReference type="EMBL" id="LMVM01000023">
    <property type="protein sequence ID" value="PAV04532.1"/>
    <property type="molecule type" value="Genomic_DNA"/>
</dbReference>
<comment type="caution">
    <text evidence="2">The sequence shown here is derived from an EMBL/GenBank/DDBJ whole genome shotgun (WGS) entry which is preliminary data.</text>
</comment>
<evidence type="ECO:0000313" key="2">
    <source>
        <dbReference type="EMBL" id="PAV04532.1"/>
    </source>
</evidence>
<sequence>MDSDDSKKLFLQTFAALITAAFGLIAALAWNQAIQALILLYIGTGNALMGLFIYAVIVTIIALIATYAIARSLAKYGVEMPKK</sequence>
<feature type="transmembrane region" description="Helical" evidence="1">
    <location>
        <begin position="9"/>
        <end position="31"/>
    </location>
</feature>
<evidence type="ECO:0000313" key="3">
    <source>
        <dbReference type="Proteomes" id="UP000217784"/>
    </source>
</evidence>
<feature type="transmembrane region" description="Helical" evidence="1">
    <location>
        <begin position="51"/>
        <end position="70"/>
    </location>
</feature>
<dbReference type="Pfam" id="PF18898">
    <property type="entry name" value="DUF5654"/>
    <property type="match status" value="1"/>
</dbReference>
<evidence type="ECO:0000256" key="1">
    <source>
        <dbReference type="SAM" id="Phobius"/>
    </source>
</evidence>
<keyword evidence="1" id="KW-0812">Transmembrane</keyword>